<organism evidence="3 4">
    <name type="scientific">Pristionchus fissidentatus</name>
    <dbReference type="NCBI Taxonomy" id="1538716"/>
    <lineage>
        <taxon>Eukaryota</taxon>
        <taxon>Metazoa</taxon>
        <taxon>Ecdysozoa</taxon>
        <taxon>Nematoda</taxon>
        <taxon>Chromadorea</taxon>
        <taxon>Rhabditida</taxon>
        <taxon>Rhabditina</taxon>
        <taxon>Diplogasteromorpha</taxon>
        <taxon>Diplogasteroidea</taxon>
        <taxon>Neodiplogasteridae</taxon>
        <taxon>Pristionchus</taxon>
    </lineage>
</organism>
<evidence type="ECO:0000256" key="1">
    <source>
        <dbReference type="SAM" id="Coils"/>
    </source>
</evidence>
<feature type="region of interest" description="Disordered" evidence="2">
    <location>
        <begin position="269"/>
        <end position="293"/>
    </location>
</feature>
<evidence type="ECO:0000313" key="4">
    <source>
        <dbReference type="Proteomes" id="UP001432322"/>
    </source>
</evidence>
<accession>A0AAV5V9X0</accession>
<name>A0AAV5V9X0_9BILA</name>
<dbReference type="Proteomes" id="UP001432322">
    <property type="component" value="Unassembled WGS sequence"/>
</dbReference>
<keyword evidence="4" id="KW-1185">Reference proteome</keyword>
<dbReference type="AlphaFoldDB" id="A0AAV5V9X0"/>
<sequence length="293" mass="33890">TLEDCKDDSPDSTVTVHTVAAASELSLRRLVKPKIEVNNEESAEEEQMVSFPQAYVNQTRDWIANLEETIVQKEVELERRDAEFAVVKEGLMAQLEQYRCEMAERPTNEGNLNTNMEVEIAKKVVAIKVEPLREEVEDTRKLNKELEGNAESLHIYVRRLEKDRADAKQRSIEMEKEKEEAVKAKEKMEMENMKMAVEVANLQAKVEELRERLELGTEILRSTSSENHFGAMEALENRLRDAEKARRAAVLQVMEWRPKYQEALSTCDELARSRAPDREKIKSLEQSLSRKRE</sequence>
<protein>
    <submittedName>
        <fullName evidence="3">Uncharacterized protein</fullName>
    </submittedName>
</protein>
<feature type="coiled-coil region" evidence="1">
    <location>
        <begin position="129"/>
        <end position="252"/>
    </location>
</feature>
<evidence type="ECO:0000256" key="2">
    <source>
        <dbReference type="SAM" id="MobiDB-lite"/>
    </source>
</evidence>
<comment type="caution">
    <text evidence="3">The sequence shown here is derived from an EMBL/GenBank/DDBJ whole genome shotgun (WGS) entry which is preliminary data.</text>
</comment>
<dbReference type="EMBL" id="BTSY01000002">
    <property type="protein sequence ID" value="GMT15355.1"/>
    <property type="molecule type" value="Genomic_DNA"/>
</dbReference>
<keyword evidence="1" id="KW-0175">Coiled coil</keyword>
<evidence type="ECO:0000313" key="3">
    <source>
        <dbReference type="EMBL" id="GMT15355.1"/>
    </source>
</evidence>
<reference evidence="3" key="1">
    <citation type="submission" date="2023-10" db="EMBL/GenBank/DDBJ databases">
        <title>Genome assembly of Pristionchus species.</title>
        <authorList>
            <person name="Yoshida K."/>
            <person name="Sommer R.J."/>
        </authorList>
    </citation>
    <scope>NUCLEOTIDE SEQUENCE</scope>
    <source>
        <strain evidence="3">RS5133</strain>
    </source>
</reference>
<gene>
    <name evidence="3" type="ORF">PFISCL1PPCAC_6652</name>
</gene>
<feature type="non-terminal residue" evidence="3">
    <location>
        <position position="1"/>
    </location>
</feature>
<proteinExistence type="predicted"/>
<feature type="non-terminal residue" evidence="3">
    <location>
        <position position="293"/>
    </location>
</feature>